<evidence type="ECO:0000256" key="2">
    <source>
        <dbReference type="ARBA" id="ARBA00009083"/>
    </source>
</evidence>
<comment type="function">
    <text evidence="1 7">Binds 16S rRNA, required for the assembly of 30S particles and may also be responsible for determining the conformation of the 16S rRNA at the A site.</text>
</comment>
<evidence type="ECO:0000313" key="8">
    <source>
        <dbReference type="EMBL" id="MFD1882122.1"/>
    </source>
</evidence>
<name>A0ABW4R7R6_9RHOB</name>
<accession>A0ABW4R7R6</accession>
<evidence type="ECO:0000256" key="1">
    <source>
        <dbReference type="ARBA" id="ARBA00003686"/>
    </source>
</evidence>
<dbReference type="PROSITE" id="PS00527">
    <property type="entry name" value="RIBOSOMAL_S14"/>
    <property type="match status" value="1"/>
</dbReference>
<evidence type="ECO:0000256" key="5">
    <source>
        <dbReference type="ARBA" id="ARBA00035167"/>
    </source>
</evidence>
<evidence type="ECO:0000256" key="3">
    <source>
        <dbReference type="ARBA" id="ARBA00022980"/>
    </source>
</evidence>
<dbReference type="PANTHER" id="PTHR19836">
    <property type="entry name" value="30S RIBOSOMAL PROTEIN S14"/>
    <property type="match status" value="1"/>
</dbReference>
<dbReference type="RefSeq" id="WP_379142510.1">
    <property type="nucleotide sequence ID" value="NZ_JBHUEN010000029.1"/>
</dbReference>
<keyword evidence="4 7" id="KW-0687">Ribonucleoprotein</keyword>
<dbReference type="Gene3D" id="1.10.287.1480">
    <property type="match status" value="1"/>
</dbReference>
<evidence type="ECO:0000256" key="6">
    <source>
        <dbReference type="ARBA" id="ARBA00047110"/>
    </source>
</evidence>
<dbReference type="PANTHER" id="PTHR19836:SF19">
    <property type="entry name" value="SMALL RIBOSOMAL SUBUNIT PROTEIN US14M"/>
    <property type="match status" value="1"/>
</dbReference>
<dbReference type="Pfam" id="PF00253">
    <property type="entry name" value="Ribosomal_S14"/>
    <property type="match status" value="1"/>
</dbReference>
<reference evidence="9" key="1">
    <citation type="journal article" date="2019" name="Int. J. Syst. Evol. Microbiol.">
        <title>The Global Catalogue of Microorganisms (GCM) 10K type strain sequencing project: providing services to taxonomists for standard genome sequencing and annotation.</title>
        <authorList>
            <consortium name="The Broad Institute Genomics Platform"/>
            <consortium name="The Broad Institute Genome Sequencing Center for Infectious Disease"/>
            <person name="Wu L."/>
            <person name="Ma J."/>
        </authorList>
    </citation>
    <scope>NUCLEOTIDE SEQUENCE [LARGE SCALE GENOMIC DNA]</scope>
    <source>
        <strain evidence="9">CCUG 56029</strain>
    </source>
</reference>
<sequence length="101" mass="11642">MAKKSMIERQKKREKLVAQYAAKRAALAETVKDQSLPMEERFKASLKLAELPRNSSATRLNNRCQLTGRPRAYYRKLKLSRIMLRELGSFGQIPGMVKSSW</sequence>
<dbReference type="NCBIfam" id="NF006477">
    <property type="entry name" value="PRK08881.1"/>
    <property type="match status" value="1"/>
</dbReference>
<dbReference type="InterPro" id="IPR023036">
    <property type="entry name" value="Ribosomal_uS14_bac/plastid"/>
</dbReference>
<organism evidence="8 9">
    <name type="scientific">Paracoccus pacificus</name>
    <dbReference type="NCBI Taxonomy" id="1463598"/>
    <lineage>
        <taxon>Bacteria</taxon>
        <taxon>Pseudomonadati</taxon>
        <taxon>Pseudomonadota</taxon>
        <taxon>Alphaproteobacteria</taxon>
        <taxon>Rhodobacterales</taxon>
        <taxon>Paracoccaceae</taxon>
        <taxon>Paracoccus</taxon>
    </lineage>
</organism>
<dbReference type="Proteomes" id="UP001597213">
    <property type="component" value="Unassembled WGS sequence"/>
</dbReference>
<comment type="caution">
    <text evidence="8">The sequence shown here is derived from an EMBL/GenBank/DDBJ whole genome shotgun (WGS) entry which is preliminary data.</text>
</comment>
<evidence type="ECO:0000313" key="9">
    <source>
        <dbReference type="Proteomes" id="UP001597213"/>
    </source>
</evidence>
<keyword evidence="7" id="KW-0694">RNA-binding</keyword>
<keyword evidence="7" id="KW-0699">rRNA-binding</keyword>
<dbReference type="EMBL" id="JBHUEN010000029">
    <property type="protein sequence ID" value="MFD1882122.1"/>
    <property type="molecule type" value="Genomic_DNA"/>
</dbReference>
<evidence type="ECO:0000256" key="4">
    <source>
        <dbReference type="ARBA" id="ARBA00023274"/>
    </source>
</evidence>
<keyword evidence="9" id="KW-1185">Reference proteome</keyword>
<dbReference type="InterPro" id="IPR018271">
    <property type="entry name" value="Ribosomal_uS14_CS"/>
</dbReference>
<proteinExistence type="inferred from homology"/>
<dbReference type="InterPro" id="IPR001209">
    <property type="entry name" value="Ribosomal_uS14"/>
</dbReference>
<dbReference type="SUPFAM" id="SSF57716">
    <property type="entry name" value="Glucocorticoid receptor-like (DNA-binding domain)"/>
    <property type="match status" value="1"/>
</dbReference>
<comment type="subunit">
    <text evidence="6 7">Part of the 30S ribosomal subunit. Contacts proteins S3 and S10.</text>
</comment>
<dbReference type="HAMAP" id="MF_00537">
    <property type="entry name" value="Ribosomal_uS14_1"/>
    <property type="match status" value="1"/>
</dbReference>
<keyword evidence="3 7" id="KW-0689">Ribosomal protein</keyword>
<dbReference type="GO" id="GO:0005840">
    <property type="term" value="C:ribosome"/>
    <property type="evidence" value="ECO:0007669"/>
    <property type="project" value="UniProtKB-KW"/>
</dbReference>
<evidence type="ECO:0000256" key="7">
    <source>
        <dbReference type="HAMAP-Rule" id="MF_00537"/>
    </source>
</evidence>
<comment type="similarity">
    <text evidence="2 7">Belongs to the universal ribosomal protein uS14 family.</text>
</comment>
<protein>
    <recommendedName>
        <fullName evidence="5 7">Small ribosomal subunit protein uS14</fullName>
    </recommendedName>
</protein>
<gene>
    <name evidence="7 8" type="primary">rpsN</name>
    <name evidence="8" type="ORF">ACFSCT_10395</name>
</gene>